<dbReference type="EMBL" id="CP158568">
    <property type="protein sequence ID" value="XBY43599.1"/>
    <property type="molecule type" value="Genomic_DNA"/>
</dbReference>
<dbReference type="InterPro" id="IPR002731">
    <property type="entry name" value="ATPase_BadF"/>
</dbReference>
<protein>
    <submittedName>
        <fullName evidence="3">BadF/BadG/BcrA/BcrD ATPase family protein</fullName>
    </submittedName>
</protein>
<evidence type="ECO:0000256" key="1">
    <source>
        <dbReference type="SAM" id="MobiDB-lite"/>
    </source>
</evidence>
<evidence type="ECO:0000313" key="3">
    <source>
        <dbReference type="EMBL" id="XBY43599.1"/>
    </source>
</evidence>
<feature type="compositionally biased region" description="Low complexity" evidence="1">
    <location>
        <begin position="97"/>
        <end position="122"/>
    </location>
</feature>
<organism evidence="3">
    <name type="scientific">Methyloraptor flagellatus</name>
    <dbReference type="NCBI Taxonomy" id="3162530"/>
    <lineage>
        <taxon>Bacteria</taxon>
        <taxon>Pseudomonadati</taxon>
        <taxon>Pseudomonadota</taxon>
        <taxon>Alphaproteobacteria</taxon>
        <taxon>Hyphomicrobiales</taxon>
        <taxon>Ancalomicrobiaceae</taxon>
        <taxon>Methyloraptor</taxon>
    </lineage>
</organism>
<dbReference type="KEGG" id="mflg:ABS361_16150"/>
<evidence type="ECO:0000259" key="2">
    <source>
        <dbReference type="Pfam" id="PF01869"/>
    </source>
</evidence>
<feature type="region of interest" description="Disordered" evidence="1">
    <location>
        <begin position="91"/>
        <end position="129"/>
    </location>
</feature>
<dbReference type="AlphaFoldDB" id="A0AAU7X6X0"/>
<dbReference type="SUPFAM" id="SSF53067">
    <property type="entry name" value="Actin-like ATPase domain"/>
    <property type="match status" value="1"/>
</dbReference>
<dbReference type="Pfam" id="PF01869">
    <property type="entry name" value="BcrAD_BadFG"/>
    <property type="match status" value="1"/>
</dbReference>
<reference evidence="3" key="1">
    <citation type="submission" date="2024-06" db="EMBL/GenBank/DDBJ databases">
        <title>Methylostella associata gen. nov., sp. nov., a novel Ancalomicrobiaceae-affiliated facultatively methylotrophic bacteria that feed on methanotrophs of the genus Methylococcus.</title>
        <authorList>
            <person name="Saltykova V."/>
            <person name="Danilova O.V."/>
            <person name="Oshkin I.Y."/>
            <person name="Belova S.E."/>
            <person name="Pimenov N.V."/>
            <person name="Dedysh S.N."/>
        </authorList>
    </citation>
    <scope>NUCLEOTIDE SEQUENCE</scope>
    <source>
        <strain evidence="3">S20</strain>
    </source>
</reference>
<gene>
    <name evidence="3" type="ORF">ABS361_16150</name>
</gene>
<sequence>MDDLFLGVDGGGTRCRARLRDRAGRRLGEAEGGLANIYQDFDRALDSIATTAAAAIAAAGLPPEAIGRCRAGLGLAGVTDAFRARAVVEAGCPSPPSWSTATPPSPASARMAAVTAASSSPAPDRPPSP</sequence>
<proteinExistence type="predicted"/>
<dbReference type="RefSeq" id="WP_407048700.1">
    <property type="nucleotide sequence ID" value="NZ_CP158568.1"/>
</dbReference>
<name>A0AAU7X6X0_9HYPH</name>
<dbReference type="InterPro" id="IPR043129">
    <property type="entry name" value="ATPase_NBD"/>
</dbReference>
<accession>A0AAU7X6X0</accession>
<feature type="domain" description="ATPase BadF/BadG/BcrA/BcrD type" evidence="2">
    <location>
        <begin position="6"/>
        <end position="88"/>
    </location>
</feature>
<dbReference type="Gene3D" id="3.30.420.40">
    <property type="match status" value="1"/>
</dbReference>